<dbReference type="SUPFAM" id="SSF51395">
    <property type="entry name" value="FMN-linked oxidoreductases"/>
    <property type="match status" value="1"/>
</dbReference>
<dbReference type="FunCoup" id="A0A0C3FJY0">
    <property type="interactions" value="254"/>
</dbReference>
<feature type="domain" description="NADH:flavin oxidoreductase/NADH oxidase N-terminal" evidence="1">
    <location>
        <begin position="5"/>
        <end position="343"/>
    </location>
</feature>
<dbReference type="InterPro" id="IPR013785">
    <property type="entry name" value="Aldolase_TIM"/>
</dbReference>
<dbReference type="HOGENOM" id="CLU_012153_0_0_1"/>
<dbReference type="Proteomes" id="UP000054166">
    <property type="component" value="Unassembled WGS sequence"/>
</dbReference>
<dbReference type="STRING" id="765440.A0A0C3FJY0"/>
<dbReference type="Gene3D" id="3.20.20.70">
    <property type="entry name" value="Aldolase class I"/>
    <property type="match status" value="1"/>
</dbReference>
<dbReference type="InParanoid" id="A0A0C3FJY0"/>
<dbReference type="OrthoDB" id="276546at2759"/>
<dbReference type="GO" id="GO:0010181">
    <property type="term" value="F:FMN binding"/>
    <property type="evidence" value="ECO:0007669"/>
    <property type="project" value="InterPro"/>
</dbReference>
<dbReference type="EMBL" id="KN833005">
    <property type="protein sequence ID" value="KIM80194.1"/>
    <property type="molecule type" value="Genomic_DNA"/>
</dbReference>
<gene>
    <name evidence="2" type="ORF">PILCRDRAFT_73534</name>
</gene>
<reference evidence="3" key="2">
    <citation type="submission" date="2015-01" db="EMBL/GenBank/DDBJ databases">
        <title>Evolutionary Origins and Diversification of the Mycorrhizal Mutualists.</title>
        <authorList>
            <consortium name="DOE Joint Genome Institute"/>
            <consortium name="Mycorrhizal Genomics Consortium"/>
            <person name="Kohler A."/>
            <person name="Kuo A."/>
            <person name="Nagy L.G."/>
            <person name="Floudas D."/>
            <person name="Copeland A."/>
            <person name="Barry K.W."/>
            <person name="Cichocki N."/>
            <person name="Veneault-Fourrey C."/>
            <person name="LaButti K."/>
            <person name="Lindquist E.A."/>
            <person name="Lipzen A."/>
            <person name="Lundell T."/>
            <person name="Morin E."/>
            <person name="Murat C."/>
            <person name="Riley R."/>
            <person name="Ohm R."/>
            <person name="Sun H."/>
            <person name="Tunlid A."/>
            <person name="Henrissat B."/>
            <person name="Grigoriev I.V."/>
            <person name="Hibbett D.S."/>
            <person name="Martin F."/>
        </authorList>
    </citation>
    <scope>NUCLEOTIDE SEQUENCE [LARGE SCALE GENOMIC DNA]</scope>
    <source>
        <strain evidence="3">F 1598</strain>
    </source>
</reference>
<dbReference type="FunFam" id="3.20.20.70:FF:000138">
    <property type="entry name" value="NADPH dehydrogenase 1"/>
    <property type="match status" value="1"/>
</dbReference>
<proteinExistence type="predicted"/>
<accession>A0A0C3FJY0</accession>
<dbReference type="GO" id="GO:0003959">
    <property type="term" value="F:NADPH dehydrogenase activity"/>
    <property type="evidence" value="ECO:0007669"/>
    <property type="project" value="TreeGrafter"/>
</dbReference>
<dbReference type="AlphaFoldDB" id="A0A0C3FJY0"/>
<dbReference type="CDD" id="cd02933">
    <property type="entry name" value="OYE_like_FMN"/>
    <property type="match status" value="1"/>
</dbReference>
<sequence length="370" mass="40513">MSSSKLFQAIHVGDMELSHRVVLAPMTRYRSTDAHVPGHLVPEYYAQRASTPGTLLVTEGVFIDARAGGYANVSGIWNEDQINEWKKVTEAVHAKKSFIYCQLWALGRSANASQLAKENLADVYAAPSSIAASDSTPPRELTISETREFVQLYATAASNAIEAGFDGVEVHGANGYLIDQFLQDVTNTRTDEYGGTVANRVKFAQEVVDAVVKRIGAKRTAIRVSPWGRFGDMRMQDPIPTFSHLISTLLEAHPELAYIHVVEARVDGGHDRTDYIPPNESNDFIRDIIQQKGQGTKLISAGGYTRELGIEVADAKGDLIGYARSFLANPDLPHRLKEGIPLNKGNRGTYYLVGSPVGYIDYPFANGLAN</sequence>
<dbReference type="Pfam" id="PF00724">
    <property type="entry name" value="Oxidored_FMN"/>
    <property type="match status" value="1"/>
</dbReference>
<dbReference type="InterPro" id="IPR001155">
    <property type="entry name" value="OxRdtase_FMN_N"/>
</dbReference>
<reference evidence="2 3" key="1">
    <citation type="submission" date="2014-04" db="EMBL/GenBank/DDBJ databases">
        <authorList>
            <consortium name="DOE Joint Genome Institute"/>
            <person name="Kuo A."/>
            <person name="Tarkka M."/>
            <person name="Buscot F."/>
            <person name="Kohler A."/>
            <person name="Nagy L.G."/>
            <person name="Floudas D."/>
            <person name="Copeland A."/>
            <person name="Barry K.W."/>
            <person name="Cichocki N."/>
            <person name="Veneault-Fourrey C."/>
            <person name="LaButti K."/>
            <person name="Lindquist E.A."/>
            <person name="Lipzen A."/>
            <person name="Lundell T."/>
            <person name="Morin E."/>
            <person name="Murat C."/>
            <person name="Sun H."/>
            <person name="Tunlid A."/>
            <person name="Henrissat B."/>
            <person name="Grigoriev I.V."/>
            <person name="Hibbett D.S."/>
            <person name="Martin F."/>
            <person name="Nordberg H.P."/>
            <person name="Cantor M.N."/>
            <person name="Hua S.X."/>
        </authorList>
    </citation>
    <scope>NUCLEOTIDE SEQUENCE [LARGE SCALE GENOMIC DNA]</scope>
    <source>
        <strain evidence="2 3">F 1598</strain>
    </source>
</reference>
<protein>
    <recommendedName>
        <fullName evidence="1">NADH:flavin oxidoreductase/NADH oxidase N-terminal domain-containing protein</fullName>
    </recommendedName>
</protein>
<name>A0A0C3FJY0_PILCF</name>
<dbReference type="InterPro" id="IPR045247">
    <property type="entry name" value="Oye-like"/>
</dbReference>
<organism evidence="2 3">
    <name type="scientific">Piloderma croceum (strain F 1598)</name>
    <dbReference type="NCBI Taxonomy" id="765440"/>
    <lineage>
        <taxon>Eukaryota</taxon>
        <taxon>Fungi</taxon>
        <taxon>Dikarya</taxon>
        <taxon>Basidiomycota</taxon>
        <taxon>Agaricomycotina</taxon>
        <taxon>Agaricomycetes</taxon>
        <taxon>Agaricomycetidae</taxon>
        <taxon>Atheliales</taxon>
        <taxon>Atheliaceae</taxon>
        <taxon>Piloderma</taxon>
    </lineage>
</organism>
<evidence type="ECO:0000259" key="1">
    <source>
        <dbReference type="Pfam" id="PF00724"/>
    </source>
</evidence>
<evidence type="ECO:0000313" key="2">
    <source>
        <dbReference type="EMBL" id="KIM80194.1"/>
    </source>
</evidence>
<dbReference type="PANTHER" id="PTHR22893:SF91">
    <property type="entry name" value="NADPH DEHYDROGENASE 2-RELATED"/>
    <property type="match status" value="1"/>
</dbReference>
<evidence type="ECO:0000313" key="3">
    <source>
        <dbReference type="Proteomes" id="UP000054166"/>
    </source>
</evidence>
<dbReference type="PANTHER" id="PTHR22893">
    <property type="entry name" value="NADH OXIDOREDUCTASE-RELATED"/>
    <property type="match status" value="1"/>
</dbReference>
<keyword evidence="3" id="KW-1185">Reference proteome</keyword>